<evidence type="ECO:0000256" key="3">
    <source>
        <dbReference type="ARBA" id="ARBA00023163"/>
    </source>
</evidence>
<dbReference type="CDD" id="cd06170">
    <property type="entry name" value="LuxR_C_like"/>
    <property type="match status" value="1"/>
</dbReference>
<accession>A0ABP7PGF8</accession>
<dbReference type="PRINTS" id="PR00038">
    <property type="entry name" value="HTHLUXR"/>
</dbReference>
<protein>
    <recommendedName>
        <fullName evidence="4">HTH luxR-type domain-containing protein</fullName>
    </recommendedName>
</protein>
<comment type="caution">
    <text evidence="5">The sequence shown here is derived from an EMBL/GenBank/DDBJ whole genome shotgun (WGS) entry which is preliminary data.</text>
</comment>
<evidence type="ECO:0000256" key="2">
    <source>
        <dbReference type="ARBA" id="ARBA00023125"/>
    </source>
</evidence>
<keyword evidence="2" id="KW-0238">DNA-binding</keyword>
<proteinExistence type="predicted"/>
<dbReference type="PANTHER" id="PTHR44688:SF16">
    <property type="entry name" value="DNA-BINDING TRANSCRIPTIONAL ACTIVATOR DEVR_DOSR"/>
    <property type="match status" value="1"/>
</dbReference>
<evidence type="ECO:0000256" key="1">
    <source>
        <dbReference type="ARBA" id="ARBA00023015"/>
    </source>
</evidence>
<dbReference type="SUPFAM" id="SSF46894">
    <property type="entry name" value="C-terminal effector domain of the bipartite response regulators"/>
    <property type="match status" value="1"/>
</dbReference>
<gene>
    <name evidence="5" type="ORF">GCM10022210_11290</name>
</gene>
<evidence type="ECO:0000313" key="6">
    <source>
        <dbReference type="Proteomes" id="UP001500742"/>
    </source>
</evidence>
<evidence type="ECO:0000313" key="5">
    <source>
        <dbReference type="EMBL" id="GAA3964638.1"/>
    </source>
</evidence>
<dbReference type="InterPro" id="IPR000792">
    <property type="entry name" value="Tscrpt_reg_LuxR_C"/>
</dbReference>
<dbReference type="InterPro" id="IPR036388">
    <property type="entry name" value="WH-like_DNA-bd_sf"/>
</dbReference>
<reference evidence="6" key="1">
    <citation type="journal article" date="2019" name="Int. J. Syst. Evol. Microbiol.">
        <title>The Global Catalogue of Microorganisms (GCM) 10K type strain sequencing project: providing services to taxonomists for standard genome sequencing and annotation.</title>
        <authorList>
            <consortium name="The Broad Institute Genomics Platform"/>
            <consortium name="The Broad Institute Genome Sequencing Center for Infectious Disease"/>
            <person name="Wu L."/>
            <person name="Ma J."/>
        </authorList>
    </citation>
    <scope>NUCLEOTIDE SEQUENCE [LARGE SCALE GENOMIC DNA]</scope>
    <source>
        <strain evidence="6">JCM 16601</strain>
    </source>
</reference>
<feature type="domain" description="HTH luxR-type" evidence="4">
    <location>
        <begin position="183"/>
        <end position="248"/>
    </location>
</feature>
<dbReference type="InterPro" id="IPR016032">
    <property type="entry name" value="Sig_transdc_resp-reg_C-effctor"/>
</dbReference>
<dbReference type="Pfam" id="PF00196">
    <property type="entry name" value="GerE"/>
    <property type="match status" value="1"/>
</dbReference>
<keyword evidence="3" id="KW-0804">Transcription</keyword>
<dbReference type="EMBL" id="BAAAZC010000008">
    <property type="protein sequence ID" value="GAA3964638.1"/>
    <property type="molecule type" value="Genomic_DNA"/>
</dbReference>
<dbReference type="Gene3D" id="1.10.10.10">
    <property type="entry name" value="Winged helix-like DNA-binding domain superfamily/Winged helix DNA-binding domain"/>
    <property type="match status" value="1"/>
</dbReference>
<sequence length="250" mass="28621">MRAQSMITPHAGLNTFNFMHIYNLLLINMKLSKAIQNKIKEFAPHAERMPGVVILHLVGEFPVVYMSANGLMLLGVTLQQLIDLGPEYYNRFFNIEDMEDFLPKISALLNNNKAGESFSYFQQVKYAGEKEWTWHISSTRLFMWDDDGKPLLTITTAIPINRMKHIEAKAERLLKENNFIKKHVAIFSTLSNREKAVLKQVALGKTSAEVADELFISAETAQTHRRNIRSKLNITNAVEFAEYARAFDLI</sequence>
<dbReference type="PROSITE" id="PS50043">
    <property type="entry name" value="HTH_LUXR_2"/>
    <property type="match status" value="1"/>
</dbReference>
<dbReference type="SMART" id="SM00421">
    <property type="entry name" value="HTH_LUXR"/>
    <property type="match status" value="1"/>
</dbReference>
<name>A0ABP7PGF8_9SPHI</name>
<evidence type="ECO:0000259" key="4">
    <source>
        <dbReference type="PROSITE" id="PS50043"/>
    </source>
</evidence>
<organism evidence="5 6">
    <name type="scientific">Mucilaginibacter dorajii</name>
    <dbReference type="NCBI Taxonomy" id="692994"/>
    <lineage>
        <taxon>Bacteria</taxon>
        <taxon>Pseudomonadati</taxon>
        <taxon>Bacteroidota</taxon>
        <taxon>Sphingobacteriia</taxon>
        <taxon>Sphingobacteriales</taxon>
        <taxon>Sphingobacteriaceae</taxon>
        <taxon>Mucilaginibacter</taxon>
    </lineage>
</organism>
<dbReference type="Proteomes" id="UP001500742">
    <property type="component" value="Unassembled WGS sequence"/>
</dbReference>
<keyword evidence="1" id="KW-0805">Transcription regulation</keyword>
<keyword evidence="6" id="KW-1185">Reference proteome</keyword>
<dbReference type="PANTHER" id="PTHR44688">
    <property type="entry name" value="DNA-BINDING TRANSCRIPTIONAL ACTIVATOR DEVR_DOSR"/>
    <property type="match status" value="1"/>
</dbReference>